<dbReference type="VEuPathDB" id="FungiDB:CLCR_09368"/>
<reference evidence="3" key="1">
    <citation type="submission" date="2015-07" db="EMBL/GenBank/DDBJ databases">
        <authorList>
            <person name="Teixeira M.M."/>
            <person name="Souza R.C."/>
            <person name="Almeida L.G."/>
            <person name="Vicente V.A."/>
            <person name="de Hoog S."/>
            <person name="Bocca A.L."/>
            <person name="de Almeida S.R."/>
            <person name="Vasconcelos A.T."/>
            <person name="Felipe M.S."/>
        </authorList>
    </citation>
    <scope>NUCLEOTIDE SEQUENCE [LARGE SCALE GENOMIC DNA]</scope>
    <source>
        <strain evidence="3">KSF</strain>
    </source>
</reference>
<accession>A0A1C1CTL2</accession>
<dbReference type="EMBL" id="LGRB01000009">
    <property type="protein sequence ID" value="OCT51835.1"/>
    <property type="molecule type" value="Genomic_DNA"/>
</dbReference>
<dbReference type="AlphaFoldDB" id="A0A1C1CTL2"/>
<dbReference type="PROSITE" id="PS51318">
    <property type="entry name" value="TAT"/>
    <property type="match status" value="1"/>
</dbReference>
<feature type="region of interest" description="Disordered" evidence="1">
    <location>
        <begin position="54"/>
        <end position="77"/>
    </location>
</feature>
<dbReference type="InterPro" id="IPR006311">
    <property type="entry name" value="TAT_signal"/>
</dbReference>
<comment type="caution">
    <text evidence="2">The sequence shown here is derived from an EMBL/GenBank/DDBJ whole genome shotgun (WGS) entry which is preliminary data.</text>
</comment>
<gene>
    <name evidence="2" type="ORF">CLCR_09368</name>
</gene>
<evidence type="ECO:0000313" key="2">
    <source>
        <dbReference type="EMBL" id="OCT51835.1"/>
    </source>
</evidence>
<feature type="compositionally biased region" description="Basic and acidic residues" evidence="1">
    <location>
        <begin position="68"/>
        <end position="77"/>
    </location>
</feature>
<proteinExistence type="predicted"/>
<name>A0A1C1CTL2_9EURO</name>
<evidence type="ECO:0000256" key="1">
    <source>
        <dbReference type="SAM" id="MobiDB-lite"/>
    </source>
</evidence>
<evidence type="ECO:0000313" key="3">
    <source>
        <dbReference type="Proteomes" id="UP000094526"/>
    </source>
</evidence>
<keyword evidence="3" id="KW-1185">Reference proteome</keyword>
<dbReference type="Proteomes" id="UP000094526">
    <property type="component" value="Unassembled WGS sequence"/>
</dbReference>
<organism evidence="2 3">
    <name type="scientific">Cladophialophora carrionii</name>
    <dbReference type="NCBI Taxonomy" id="86049"/>
    <lineage>
        <taxon>Eukaryota</taxon>
        <taxon>Fungi</taxon>
        <taxon>Dikarya</taxon>
        <taxon>Ascomycota</taxon>
        <taxon>Pezizomycotina</taxon>
        <taxon>Eurotiomycetes</taxon>
        <taxon>Chaetothyriomycetidae</taxon>
        <taxon>Chaetothyriales</taxon>
        <taxon>Herpotrichiellaceae</taxon>
        <taxon>Cladophialophora</taxon>
    </lineage>
</organism>
<feature type="compositionally biased region" description="Low complexity" evidence="1">
    <location>
        <begin position="1"/>
        <end position="26"/>
    </location>
</feature>
<protein>
    <submittedName>
        <fullName evidence="2">Uncharacterized protein</fullName>
    </submittedName>
</protein>
<feature type="region of interest" description="Disordered" evidence="1">
    <location>
        <begin position="1"/>
        <end position="30"/>
    </location>
</feature>
<sequence length="77" mass="7806">MAPHSFNRSVSRSVSQSVSPVHPSISYGPRAARRRTFSRAAAGAAVVAGAGAGAGAGAATAHPPRVLIGRELEETRV</sequence>